<protein>
    <submittedName>
        <fullName evidence="1">Uncharacterized protein</fullName>
    </submittedName>
</protein>
<name>A0A1R2BJA9_9CILI</name>
<gene>
    <name evidence="1" type="ORF">SteCoe_23722</name>
</gene>
<accession>A0A1R2BJA9</accession>
<dbReference type="EMBL" id="MPUH01000609">
    <property type="protein sequence ID" value="OMJ76831.1"/>
    <property type="molecule type" value="Genomic_DNA"/>
</dbReference>
<reference evidence="1 2" key="1">
    <citation type="submission" date="2016-11" db="EMBL/GenBank/DDBJ databases">
        <title>The macronuclear genome of Stentor coeruleus: a giant cell with tiny introns.</title>
        <authorList>
            <person name="Slabodnick M."/>
            <person name="Ruby J.G."/>
            <person name="Reiff S.B."/>
            <person name="Swart E.C."/>
            <person name="Gosai S."/>
            <person name="Prabakaran S."/>
            <person name="Witkowska E."/>
            <person name="Larue G.E."/>
            <person name="Fisher S."/>
            <person name="Freeman R.M."/>
            <person name="Gunawardena J."/>
            <person name="Chu W."/>
            <person name="Stover N.A."/>
            <person name="Gregory B.D."/>
            <person name="Nowacki M."/>
            <person name="Derisi J."/>
            <person name="Roy S.W."/>
            <person name="Marshall W.F."/>
            <person name="Sood P."/>
        </authorList>
    </citation>
    <scope>NUCLEOTIDE SEQUENCE [LARGE SCALE GENOMIC DNA]</scope>
    <source>
        <strain evidence="1">WM001</strain>
    </source>
</reference>
<proteinExistence type="predicted"/>
<sequence length="133" mass="15418">MENPKNDRNHLKVSLTKPLMKCLAKSPSHIKSALPDYLDNLIKVNKSANCSPSHALGKSRNITKSKHMTVAYNDWDYFLANKEPIKDLNKPLHELRRNLKNPHIYISSIDMDDDQKIVETHLFRAFQSIHRDD</sequence>
<keyword evidence="2" id="KW-1185">Reference proteome</keyword>
<organism evidence="1 2">
    <name type="scientific">Stentor coeruleus</name>
    <dbReference type="NCBI Taxonomy" id="5963"/>
    <lineage>
        <taxon>Eukaryota</taxon>
        <taxon>Sar</taxon>
        <taxon>Alveolata</taxon>
        <taxon>Ciliophora</taxon>
        <taxon>Postciliodesmatophora</taxon>
        <taxon>Heterotrichea</taxon>
        <taxon>Heterotrichida</taxon>
        <taxon>Stentoridae</taxon>
        <taxon>Stentor</taxon>
    </lineage>
</organism>
<evidence type="ECO:0000313" key="1">
    <source>
        <dbReference type="EMBL" id="OMJ76831.1"/>
    </source>
</evidence>
<comment type="caution">
    <text evidence="1">The sequence shown here is derived from an EMBL/GenBank/DDBJ whole genome shotgun (WGS) entry which is preliminary data.</text>
</comment>
<evidence type="ECO:0000313" key="2">
    <source>
        <dbReference type="Proteomes" id="UP000187209"/>
    </source>
</evidence>
<dbReference type="AlphaFoldDB" id="A0A1R2BJA9"/>
<dbReference type="Proteomes" id="UP000187209">
    <property type="component" value="Unassembled WGS sequence"/>
</dbReference>